<protein>
    <submittedName>
        <fullName evidence="1">Uncharacterized protein</fullName>
    </submittedName>
</protein>
<dbReference type="EMBL" id="CM042043">
    <property type="protein sequence ID" value="KAI3695797.1"/>
    <property type="molecule type" value="Genomic_DNA"/>
</dbReference>
<gene>
    <name evidence="1" type="ORF">L1987_78799</name>
</gene>
<evidence type="ECO:0000313" key="1">
    <source>
        <dbReference type="EMBL" id="KAI3695797.1"/>
    </source>
</evidence>
<keyword evidence="2" id="KW-1185">Reference proteome</keyword>
<evidence type="ECO:0000313" key="2">
    <source>
        <dbReference type="Proteomes" id="UP001056120"/>
    </source>
</evidence>
<proteinExistence type="predicted"/>
<reference evidence="1 2" key="2">
    <citation type="journal article" date="2022" name="Mol. Ecol. Resour.">
        <title>The genomes of chicory, endive, great burdock and yacon provide insights into Asteraceae paleo-polyploidization history and plant inulin production.</title>
        <authorList>
            <person name="Fan W."/>
            <person name="Wang S."/>
            <person name="Wang H."/>
            <person name="Wang A."/>
            <person name="Jiang F."/>
            <person name="Liu H."/>
            <person name="Zhao H."/>
            <person name="Xu D."/>
            <person name="Zhang Y."/>
        </authorList>
    </citation>
    <scope>NUCLEOTIDE SEQUENCE [LARGE SCALE GENOMIC DNA]</scope>
    <source>
        <strain evidence="2">cv. Yunnan</strain>
        <tissue evidence="1">Leaves</tissue>
    </source>
</reference>
<sequence>MERPRGGRHSRVEPPAGCGRPKTWVLRHPAGDLNGARTAGGAVMAGKSYLDALNNMNQCMITFRSGEIARDFVNEGGWKEFFETVNDGVFSWGEIDISAGYCFVLTESGKKIEEEFNLSWKNRVYPVWVSDVGDTWTLEFGVTLPRMETDGKDDVLEDGEFRPPPQPPAGGKTTSREAESTGCIDMGGTSQNTHVTKVAAHVDISAHASSEEMSSPGRPSIMVDQHHIGPSIDMGHSSAFNSKKKTHEIQKPRSGGIRLGSYEFEYG</sequence>
<comment type="caution">
    <text evidence="1">The sequence shown here is derived from an EMBL/GenBank/DDBJ whole genome shotgun (WGS) entry which is preliminary data.</text>
</comment>
<accession>A0ACB8ZCS2</accession>
<reference evidence="2" key="1">
    <citation type="journal article" date="2022" name="Mol. Ecol. Resour.">
        <title>The genomes of chicory, endive, great burdock and yacon provide insights into Asteraceae palaeo-polyploidization history and plant inulin production.</title>
        <authorList>
            <person name="Fan W."/>
            <person name="Wang S."/>
            <person name="Wang H."/>
            <person name="Wang A."/>
            <person name="Jiang F."/>
            <person name="Liu H."/>
            <person name="Zhao H."/>
            <person name="Xu D."/>
            <person name="Zhang Y."/>
        </authorList>
    </citation>
    <scope>NUCLEOTIDE SEQUENCE [LARGE SCALE GENOMIC DNA]</scope>
    <source>
        <strain evidence="2">cv. Yunnan</strain>
    </source>
</reference>
<name>A0ACB8ZCS2_9ASTR</name>
<dbReference type="Proteomes" id="UP001056120">
    <property type="component" value="Linkage Group LG26"/>
</dbReference>
<organism evidence="1 2">
    <name type="scientific">Smallanthus sonchifolius</name>
    <dbReference type="NCBI Taxonomy" id="185202"/>
    <lineage>
        <taxon>Eukaryota</taxon>
        <taxon>Viridiplantae</taxon>
        <taxon>Streptophyta</taxon>
        <taxon>Embryophyta</taxon>
        <taxon>Tracheophyta</taxon>
        <taxon>Spermatophyta</taxon>
        <taxon>Magnoliopsida</taxon>
        <taxon>eudicotyledons</taxon>
        <taxon>Gunneridae</taxon>
        <taxon>Pentapetalae</taxon>
        <taxon>asterids</taxon>
        <taxon>campanulids</taxon>
        <taxon>Asterales</taxon>
        <taxon>Asteraceae</taxon>
        <taxon>Asteroideae</taxon>
        <taxon>Heliantheae alliance</taxon>
        <taxon>Millerieae</taxon>
        <taxon>Smallanthus</taxon>
    </lineage>
</organism>